<dbReference type="PANTHER" id="PTHR35811:SF1">
    <property type="entry name" value="HTH OST-TYPE DOMAIN-CONTAINING PROTEIN"/>
    <property type="match status" value="1"/>
</dbReference>
<dbReference type="GO" id="GO:0004540">
    <property type="term" value="F:RNA nuclease activity"/>
    <property type="evidence" value="ECO:0007669"/>
    <property type="project" value="InterPro"/>
</dbReference>
<dbReference type="Gene3D" id="3.40.50.1010">
    <property type="entry name" value="5'-nuclease"/>
    <property type="match status" value="1"/>
</dbReference>
<dbReference type="EMBL" id="UINC01056962">
    <property type="protein sequence ID" value="SVB77617.1"/>
    <property type="molecule type" value="Genomic_DNA"/>
</dbReference>
<accession>A0A382GSK5</accession>
<dbReference type="PANTHER" id="PTHR35811">
    <property type="entry name" value="SLR1870 PROTEIN"/>
    <property type="match status" value="1"/>
</dbReference>
<evidence type="ECO:0000259" key="1">
    <source>
        <dbReference type="Pfam" id="PF01936"/>
    </source>
</evidence>
<gene>
    <name evidence="2" type="ORF">METZ01_LOCUS230471</name>
</gene>
<sequence length="113" mass="12492">MTNYMNAPLSEGQDLPVAASPSVALLIDFDNVTMATRSDLSKELKLLLESDVVPGKITVKRAYADWRRYPQYVVPLSEACVELIFAPAYGSSKKNATDLRMAIDGLELVFLRP</sequence>
<feature type="domain" description="NYN" evidence="1">
    <location>
        <begin position="23"/>
        <end position="111"/>
    </location>
</feature>
<dbReference type="AlphaFoldDB" id="A0A382GSK5"/>
<feature type="non-terminal residue" evidence="2">
    <location>
        <position position="113"/>
    </location>
</feature>
<name>A0A382GSK5_9ZZZZ</name>
<protein>
    <recommendedName>
        <fullName evidence="1">NYN domain-containing protein</fullName>
    </recommendedName>
</protein>
<evidence type="ECO:0000313" key="2">
    <source>
        <dbReference type="EMBL" id="SVB77617.1"/>
    </source>
</evidence>
<dbReference type="InterPro" id="IPR021139">
    <property type="entry name" value="NYN"/>
</dbReference>
<reference evidence="2" key="1">
    <citation type="submission" date="2018-05" db="EMBL/GenBank/DDBJ databases">
        <authorList>
            <person name="Lanie J.A."/>
            <person name="Ng W.-L."/>
            <person name="Kazmierczak K.M."/>
            <person name="Andrzejewski T.M."/>
            <person name="Davidsen T.M."/>
            <person name="Wayne K.J."/>
            <person name="Tettelin H."/>
            <person name="Glass J.I."/>
            <person name="Rusch D."/>
            <person name="Podicherti R."/>
            <person name="Tsui H.-C.T."/>
            <person name="Winkler M.E."/>
        </authorList>
    </citation>
    <scope>NUCLEOTIDE SEQUENCE</scope>
</reference>
<proteinExistence type="predicted"/>
<dbReference type="Pfam" id="PF01936">
    <property type="entry name" value="NYN"/>
    <property type="match status" value="1"/>
</dbReference>
<organism evidence="2">
    <name type="scientific">marine metagenome</name>
    <dbReference type="NCBI Taxonomy" id="408172"/>
    <lineage>
        <taxon>unclassified sequences</taxon>
        <taxon>metagenomes</taxon>
        <taxon>ecological metagenomes</taxon>
    </lineage>
</organism>